<dbReference type="RefSeq" id="WP_058530602.1">
    <property type="nucleotide sequence ID" value="NZ_CAAAIN010000003.1"/>
</dbReference>
<dbReference type="PROSITE" id="PS01091">
    <property type="entry name" value="TATD_3"/>
    <property type="match status" value="1"/>
</dbReference>
<evidence type="ECO:0000256" key="1">
    <source>
        <dbReference type="ARBA" id="ARBA00009275"/>
    </source>
</evidence>
<dbReference type="PATRIC" id="fig|458.5.peg.486"/>
<feature type="binding site" evidence="4">
    <location>
        <position position="6"/>
    </location>
    <ligand>
        <name>a divalent metal cation</name>
        <dbReference type="ChEBI" id="CHEBI:60240"/>
        <label>1</label>
    </ligand>
</feature>
<dbReference type="EMBL" id="LNYT01000006">
    <property type="protein sequence ID" value="KTD49370.1"/>
    <property type="molecule type" value="Genomic_DNA"/>
</dbReference>
<dbReference type="PANTHER" id="PTHR46124">
    <property type="entry name" value="D-AMINOACYL-TRNA DEACYLASE"/>
    <property type="match status" value="1"/>
</dbReference>
<keyword evidence="3" id="KW-0378">Hydrolase</keyword>
<gene>
    <name evidence="5" type="ORF">Lrub_0469</name>
</gene>
<dbReference type="OrthoDB" id="9810005at2"/>
<keyword evidence="2 4" id="KW-0479">Metal-binding</keyword>
<evidence type="ECO:0000313" key="6">
    <source>
        <dbReference type="Proteomes" id="UP000054608"/>
    </source>
</evidence>
<comment type="similarity">
    <text evidence="1">Belongs to the metallo-dependent hydrolases superfamily. TatD-type hydrolase family.</text>
</comment>
<dbReference type="CDD" id="cd01310">
    <property type="entry name" value="TatD_DNAse"/>
    <property type="match status" value="1"/>
</dbReference>
<dbReference type="FunFam" id="3.20.20.140:FF:000005">
    <property type="entry name" value="TatD family hydrolase"/>
    <property type="match status" value="1"/>
</dbReference>
<feature type="binding site" evidence="4">
    <location>
        <position position="133"/>
    </location>
    <ligand>
        <name>a divalent metal cation</name>
        <dbReference type="ChEBI" id="CHEBI:60240"/>
        <label>2</label>
    </ligand>
</feature>
<dbReference type="PIRSF" id="PIRSF005902">
    <property type="entry name" value="DNase_TatD"/>
    <property type="match status" value="1"/>
</dbReference>
<dbReference type="SUPFAM" id="SSF51556">
    <property type="entry name" value="Metallo-dependent hydrolases"/>
    <property type="match status" value="1"/>
</dbReference>
<organism evidence="5 6">
    <name type="scientific">Legionella rubrilucens</name>
    <dbReference type="NCBI Taxonomy" id="458"/>
    <lineage>
        <taxon>Bacteria</taxon>
        <taxon>Pseudomonadati</taxon>
        <taxon>Pseudomonadota</taxon>
        <taxon>Gammaproteobacteria</taxon>
        <taxon>Legionellales</taxon>
        <taxon>Legionellaceae</taxon>
        <taxon>Legionella</taxon>
    </lineage>
</organism>
<feature type="binding site" evidence="4">
    <location>
        <position position="208"/>
    </location>
    <ligand>
        <name>a divalent metal cation</name>
        <dbReference type="ChEBI" id="CHEBI:60240"/>
        <label>1</label>
    </ligand>
</feature>
<dbReference type="GO" id="GO:0004536">
    <property type="term" value="F:DNA nuclease activity"/>
    <property type="evidence" value="ECO:0007669"/>
    <property type="project" value="InterPro"/>
</dbReference>
<feature type="binding site" evidence="4">
    <location>
        <position position="8"/>
    </location>
    <ligand>
        <name>a divalent metal cation</name>
        <dbReference type="ChEBI" id="CHEBI:60240"/>
        <label>1</label>
    </ligand>
</feature>
<accession>A0A0W0XXS6</accession>
<dbReference type="Proteomes" id="UP000054608">
    <property type="component" value="Unassembled WGS sequence"/>
</dbReference>
<dbReference type="InterPro" id="IPR018228">
    <property type="entry name" value="DNase_TatD-rel_CS"/>
</dbReference>
<feature type="binding site" evidence="4">
    <location>
        <position position="158"/>
    </location>
    <ligand>
        <name>a divalent metal cation</name>
        <dbReference type="ChEBI" id="CHEBI:60240"/>
        <label>2</label>
    </ligand>
</feature>
<proteinExistence type="inferred from homology"/>
<evidence type="ECO:0000256" key="3">
    <source>
        <dbReference type="ARBA" id="ARBA00022801"/>
    </source>
</evidence>
<dbReference type="InterPro" id="IPR001130">
    <property type="entry name" value="TatD-like"/>
</dbReference>
<dbReference type="GO" id="GO:0016788">
    <property type="term" value="F:hydrolase activity, acting on ester bonds"/>
    <property type="evidence" value="ECO:0007669"/>
    <property type="project" value="InterPro"/>
</dbReference>
<protein>
    <submittedName>
        <fullName evidence="5">Deoxyribonuclease TatD</fullName>
    </submittedName>
</protein>
<feature type="binding site" evidence="4">
    <location>
        <position position="95"/>
    </location>
    <ligand>
        <name>a divalent metal cation</name>
        <dbReference type="ChEBI" id="CHEBI:60240"/>
        <label>1</label>
    </ligand>
</feature>
<dbReference type="AlphaFoldDB" id="A0A0W0XXS6"/>
<dbReference type="PROSITE" id="PS01137">
    <property type="entry name" value="TATD_1"/>
    <property type="match status" value="1"/>
</dbReference>
<dbReference type="PANTHER" id="PTHR46124:SF2">
    <property type="entry name" value="D-AMINOACYL-TRNA DEACYLASE"/>
    <property type="match status" value="1"/>
</dbReference>
<evidence type="ECO:0000256" key="4">
    <source>
        <dbReference type="PIRSR" id="PIRSR005902-1"/>
    </source>
</evidence>
<dbReference type="STRING" id="458.Lrub_0469"/>
<dbReference type="GO" id="GO:0046872">
    <property type="term" value="F:metal ion binding"/>
    <property type="evidence" value="ECO:0007669"/>
    <property type="project" value="UniProtKB-KW"/>
</dbReference>
<evidence type="ECO:0000313" key="5">
    <source>
        <dbReference type="EMBL" id="KTD49370.1"/>
    </source>
</evidence>
<reference evidence="5 6" key="1">
    <citation type="submission" date="2015-11" db="EMBL/GenBank/DDBJ databases">
        <title>Genomic analysis of 38 Legionella species identifies large and diverse effector repertoires.</title>
        <authorList>
            <person name="Burstein D."/>
            <person name="Amaro F."/>
            <person name="Zusman T."/>
            <person name="Lifshitz Z."/>
            <person name="Cohen O."/>
            <person name="Gilbert J.A."/>
            <person name="Pupko T."/>
            <person name="Shuman H.A."/>
            <person name="Segal G."/>
        </authorList>
    </citation>
    <scope>NUCLEOTIDE SEQUENCE [LARGE SCALE GENOMIC DNA]</scope>
    <source>
        <strain evidence="5 6">WA-270A-C2</strain>
    </source>
</reference>
<dbReference type="GO" id="GO:0005829">
    <property type="term" value="C:cytosol"/>
    <property type="evidence" value="ECO:0007669"/>
    <property type="project" value="TreeGrafter"/>
</dbReference>
<evidence type="ECO:0000256" key="2">
    <source>
        <dbReference type="ARBA" id="ARBA00022723"/>
    </source>
</evidence>
<keyword evidence="6" id="KW-1185">Reference proteome</keyword>
<dbReference type="InterPro" id="IPR015991">
    <property type="entry name" value="TatD/YcfH-like"/>
</dbReference>
<comment type="caution">
    <text evidence="5">The sequence shown here is derived from an EMBL/GenBank/DDBJ whole genome shotgun (WGS) entry which is preliminary data.</text>
</comment>
<dbReference type="InterPro" id="IPR032466">
    <property type="entry name" value="Metal_Hydrolase"/>
</dbReference>
<dbReference type="Gene3D" id="3.20.20.140">
    <property type="entry name" value="Metal-dependent hydrolases"/>
    <property type="match status" value="1"/>
</dbReference>
<name>A0A0W0XXS6_9GAMM</name>
<dbReference type="NCBIfam" id="TIGR00010">
    <property type="entry name" value="YchF/TatD family DNA exonuclease"/>
    <property type="match status" value="1"/>
</dbReference>
<dbReference type="Pfam" id="PF01026">
    <property type="entry name" value="TatD_DNase"/>
    <property type="match status" value="1"/>
</dbReference>
<sequence length="264" mass="29688">MLVDSHCHLNFIDLSEFNQDLNQVMRLAKENDVSHFLCVCVELDDYPTLCQLADTYPQVSISVGIHPNSEIDREPDAAELVALAQRHPACIAIGETGLDYYRTTTDEAQALQRQRFIHHIEASIATSKPLIIHTRQAASDTLQVMKNHQAAEIGGVMHCFAEDWDIARQALDLNFYISLSGIVTFKNAATLQEVARKVPLDRLLIETDSPYLAPVPFRGKQNHPALVKHVALALADLRGMTYEEVARQTTQNFYQCFRISPMKS</sequence>